<feature type="region of interest" description="Disordered" evidence="1">
    <location>
        <begin position="1"/>
        <end position="20"/>
    </location>
</feature>
<evidence type="ECO:0000313" key="2">
    <source>
        <dbReference type="Proteomes" id="UP000095287"/>
    </source>
</evidence>
<dbReference type="Proteomes" id="UP000095287">
    <property type="component" value="Unplaced"/>
</dbReference>
<protein>
    <submittedName>
        <fullName evidence="3">Ovule protein</fullName>
    </submittedName>
</protein>
<proteinExistence type="predicted"/>
<accession>A0A1I7ZLX8</accession>
<evidence type="ECO:0000256" key="1">
    <source>
        <dbReference type="SAM" id="MobiDB-lite"/>
    </source>
</evidence>
<keyword evidence="2" id="KW-1185">Reference proteome</keyword>
<organism evidence="2 3">
    <name type="scientific">Steinernema glaseri</name>
    <dbReference type="NCBI Taxonomy" id="37863"/>
    <lineage>
        <taxon>Eukaryota</taxon>
        <taxon>Metazoa</taxon>
        <taxon>Ecdysozoa</taxon>
        <taxon>Nematoda</taxon>
        <taxon>Chromadorea</taxon>
        <taxon>Rhabditida</taxon>
        <taxon>Tylenchina</taxon>
        <taxon>Panagrolaimomorpha</taxon>
        <taxon>Strongyloidoidea</taxon>
        <taxon>Steinernematidae</taxon>
        <taxon>Steinernema</taxon>
    </lineage>
</organism>
<reference evidence="3" key="1">
    <citation type="submission" date="2016-11" db="UniProtKB">
        <authorList>
            <consortium name="WormBaseParasite"/>
        </authorList>
    </citation>
    <scope>IDENTIFICATION</scope>
</reference>
<feature type="region of interest" description="Disordered" evidence="1">
    <location>
        <begin position="47"/>
        <end position="66"/>
    </location>
</feature>
<sequence length="66" mass="7746">MCYLSNQIKMSTTERSSHKNVEIGEREALVHRVTPVASSEDRPISKMVDLWTKKGKRRKDRMQKSR</sequence>
<feature type="compositionally biased region" description="Basic residues" evidence="1">
    <location>
        <begin position="53"/>
        <end position="66"/>
    </location>
</feature>
<dbReference type="AlphaFoldDB" id="A0A1I7ZLX8"/>
<name>A0A1I7ZLX8_9BILA</name>
<dbReference type="WBParaSite" id="L893_g27872.t1">
    <property type="protein sequence ID" value="L893_g27872.t1"/>
    <property type="gene ID" value="L893_g27872"/>
</dbReference>
<feature type="compositionally biased region" description="Polar residues" evidence="1">
    <location>
        <begin position="1"/>
        <end position="14"/>
    </location>
</feature>
<evidence type="ECO:0000313" key="3">
    <source>
        <dbReference type="WBParaSite" id="L893_g27872.t1"/>
    </source>
</evidence>